<feature type="domain" description="Peptidase M20 dimerisation" evidence="4">
    <location>
        <begin position="32"/>
        <end position="104"/>
    </location>
</feature>
<comment type="caution">
    <text evidence="5">The sequence shown here is derived from an EMBL/GenBank/DDBJ whole genome shotgun (WGS) entry which is preliminary data.</text>
</comment>
<protein>
    <submittedName>
        <fullName evidence="5">M20 family dipeptidase</fullName>
    </submittedName>
</protein>
<keyword evidence="2" id="KW-0479">Metal-binding</keyword>
<evidence type="ECO:0000259" key="4">
    <source>
        <dbReference type="Pfam" id="PF07687"/>
    </source>
</evidence>
<sequence>YDAVRPLSAPELANFLASGFDLATFMQVHGLQRLRSTDVRQVVQAIWSEPTFEVHGISGGYQGPGVKTIVPHAAEAKISMRLVPDQDPDQLFTVVRDFISGYNPDVEVQREGFLRPYLGDFSGFYGEAVREAVRFGFGKTPSFIREGGSIGAVVTMDQLLQVPIVFLGLSLPEHGYHAPNENFDWGQASGGMRAFVKYFETLAAHHAGRGGNT</sequence>
<dbReference type="Gene3D" id="3.40.630.10">
    <property type="entry name" value="Zn peptidases"/>
    <property type="match status" value="1"/>
</dbReference>
<evidence type="ECO:0000256" key="2">
    <source>
        <dbReference type="ARBA" id="ARBA00022723"/>
    </source>
</evidence>
<evidence type="ECO:0000256" key="3">
    <source>
        <dbReference type="ARBA" id="ARBA00022801"/>
    </source>
</evidence>
<evidence type="ECO:0000313" key="5">
    <source>
        <dbReference type="EMBL" id="MBM3226030.1"/>
    </source>
</evidence>
<keyword evidence="1" id="KW-0645">Protease</keyword>
<dbReference type="PANTHER" id="PTHR43270">
    <property type="entry name" value="BETA-ALA-HIS DIPEPTIDASE"/>
    <property type="match status" value="1"/>
</dbReference>
<organism evidence="5 6">
    <name type="scientific">Tectimicrobiota bacterium</name>
    <dbReference type="NCBI Taxonomy" id="2528274"/>
    <lineage>
        <taxon>Bacteria</taxon>
        <taxon>Pseudomonadati</taxon>
        <taxon>Nitrospinota/Tectimicrobiota group</taxon>
        <taxon>Candidatus Tectimicrobiota</taxon>
    </lineage>
</organism>
<dbReference type="GO" id="GO:0046872">
    <property type="term" value="F:metal ion binding"/>
    <property type="evidence" value="ECO:0007669"/>
    <property type="project" value="UniProtKB-KW"/>
</dbReference>
<evidence type="ECO:0000313" key="6">
    <source>
        <dbReference type="Proteomes" id="UP000712673"/>
    </source>
</evidence>
<dbReference type="InterPro" id="IPR011650">
    <property type="entry name" value="Peptidase_M20_dimer"/>
</dbReference>
<dbReference type="AlphaFoldDB" id="A0A937W6F4"/>
<reference evidence="5" key="1">
    <citation type="submission" date="2019-03" db="EMBL/GenBank/DDBJ databases">
        <title>Lake Tanganyika Metagenome-Assembled Genomes (MAGs).</title>
        <authorList>
            <person name="Tran P."/>
        </authorList>
    </citation>
    <scope>NUCLEOTIDE SEQUENCE</scope>
    <source>
        <strain evidence="5">K_DeepCast_65m_m2_066</strain>
    </source>
</reference>
<dbReference type="GO" id="GO:0008233">
    <property type="term" value="F:peptidase activity"/>
    <property type="evidence" value="ECO:0007669"/>
    <property type="project" value="UniProtKB-KW"/>
</dbReference>
<keyword evidence="3" id="KW-0378">Hydrolase</keyword>
<dbReference type="GO" id="GO:0006508">
    <property type="term" value="P:proteolysis"/>
    <property type="evidence" value="ECO:0007669"/>
    <property type="project" value="UniProtKB-KW"/>
</dbReference>
<dbReference type="SUPFAM" id="SSF53187">
    <property type="entry name" value="Zn-dependent exopeptidases"/>
    <property type="match status" value="1"/>
</dbReference>
<gene>
    <name evidence="5" type="ORF">FJZ47_19850</name>
</gene>
<proteinExistence type="predicted"/>
<dbReference type="EMBL" id="VGLS01000762">
    <property type="protein sequence ID" value="MBM3226030.1"/>
    <property type="molecule type" value="Genomic_DNA"/>
</dbReference>
<dbReference type="PANTHER" id="PTHR43270:SF12">
    <property type="entry name" value="SUCCINYL-DIAMINOPIMELATE DESUCCINYLASE"/>
    <property type="match status" value="1"/>
</dbReference>
<name>A0A937W6F4_UNCTE</name>
<evidence type="ECO:0000256" key="1">
    <source>
        <dbReference type="ARBA" id="ARBA00022670"/>
    </source>
</evidence>
<dbReference type="InterPro" id="IPR051458">
    <property type="entry name" value="Cyt/Met_Dipeptidase"/>
</dbReference>
<feature type="non-terminal residue" evidence="5">
    <location>
        <position position="1"/>
    </location>
</feature>
<accession>A0A937W6F4</accession>
<dbReference type="Proteomes" id="UP000712673">
    <property type="component" value="Unassembled WGS sequence"/>
</dbReference>
<dbReference type="Gene3D" id="3.30.70.360">
    <property type="match status" value="1"/>
</dbReference>
<dbReference type="Pfam" id="PF07687">
    <property type="entry name" value="M20_dimer"/>
    <property type="match status" value="1"/>
</dbReference>